<dbReference type="Proteomes" id="UP000322887">
    <property type="component" value="Chromosome"/>
</dbReference>
<sequence length="89" mass="9297">MKRNAPQSQPVSPVIRLFTILLCFAAGGFCLFMSGIGQSVEPPAVAASSPAKTAQTPSPTREFKLKSVADFCLFPGLAAPTGCLRGPLM</sequence>
<evidence type="ECO:0000313" key="2">
    <source>
        <dbReference type="Proteomes" id="UP000322887"/>
    </source>
</evidence>
<evidence type="ECO:0000313" key="1">
    <source>
        <dbReference type="EMBL" id="QEG17540.1"/>
    </source>
</evidence>
<protein>
    <submittedName>
        <fullName evidence="1">Uncharacterized protein</fullName>
    </submittedName>
</protein>
<gene>
    <name evidence="1" type="ORF">GmarT_34220</name>
</gene>
<dbReference type="GeneID" id="98647933"/>
<name>A0ABX5YPM1_9PLAN</name>
<dbReference type="EMBL" id="CP042910">
    <property type="protein sequence ID" value="QEG17540.1"/>
    <property type="molecule type" value="Genomic_DNA"/>
</dbReference>
<dbReference type="RefSeq" id="WP_149302977.1">
    <property type="nucleotide sequence ID" value="NZ_CP042910.1"/>
</dbReference>
<keyword evidence="2" id="KW-1185">Reference proteome</keyword>
<organism evidence="1 2">
    <name type="scientific">Gimesia maris</name>
    <dbReference type="NCBI Taxonomy" id="122"/>
    <lineage>
        <taxon>Bacteria</taxon>
        <taxon>Pseudomonadati</taxon>
        <taxon>Planctomycetota</taxon>
        <taxon>Planctomycetia</taxon>
        <taxon>Planctomycetales</taxon>
        <taxon>Planctomycetaceae</taxon>
        <taxon>Gimesia</taxon>
    </lineage>
</organism>
<proteinExistence type="predicted"/>
<accession>A0ABX5YPM1</accession>
<reference evidence="1 2" key="1">
    <citation type="submission" date="2019-08" db="EMBL/GenBank/DDBJ databases">
        <title>Deep-cultivation of Planctomycetes and their phenomic and genomic characterization uncovers novel biology.</title>
        <authorList>
            <person name="Wiegand S."/>
            <person name="Jogler M."/>
            <person name="Boedeker C."/>
            <person name="Pinto D."/>
            <person name="Vollmers J."/>
            <person name="Rivas-Marin E."/>
            <person name="Kohn T."/>
            <person name="Peeters S.H."/>
            <person name="Heuer A."/>
            <person name="Rast P."/>
            <person name="Oberbeckmann S."/>
            <person name="Bunk B."/>
            <person name="Jeske O."/>
            <person name="Meyerdierks A."/>
            <person name="Storesund J.E."/>
            <person name="Kallscheuer N."/>
            <person name="Luecker S."/>
            <person name="Lage O.M."/>
            <person name="Pohl T."/>
            <person name="Merkel B.J."/>
            <person name="Hornburger P."/>
            <person name="Mueller R.-W."/>
            <person name="Bruemmer F."/>
            <person name="Labrenz M."/>
            <person name="Spormann A.M."/>
            <person name="Op den Camp H."/>
            <person name="Overmann J."/>
            <person name="Amann R."/>
            <person name="Jetten M.S.M."/>
            <person name="Mascher T."/>
            <person name="Medema M.H."/>
            <person name="Devos D.P."/>
            <person name="Kaster A.-K."/>
            <person name="Ovreas L."/>
            <person name="Rohde M."/>
            <person name="Galperin M.Y."/>
            <person name="Jogler C."/>
        </authorList>
    </citation>
    <scope>NUCLEOTIDE SEQUENCE [LARGE SCALE GENOMIC DNA]</scope>
    <source>
        <strain evidence="1 2">DSM 8797</strain>
    </source>
</reference>